<accession>A0ABR7M538</accession>
<dbReference type="InterPro" id="IPR013517">
    <property type="entry name" value="FG-GAP"/>
</dbReference>
<dbReference type="Gene3D" id="2.130.10.130">
    <property type="entry name" value="Integrin alpha, N-terminal"/>
    <property type="match status" value="1"/>
</dbReference>
<evidence type="ECO:0000313" key="3">
    <source>
        <dbReference type="Proteomes" id="UP000765802"/>
    </source>
</evidence>
<gene>
    <name evidence="2" type="ORF">BC349_04025</name>
</gene>
<dbReference type="PANTHER" id="PTHR45460:SF2">
    <property type="entry name" value="ALPHA 1,3 GLUCANASE, GH71 FAMILY (EUROFUNG)"/>
    <property type="match status" value="1"/>
</dbReference>
<keyword evidence="1" id="KW-0732">Signal</keyword>
<dbReference type="Pfam" id="PF13517">
    <property type="entry name" value="FG-GAP_3"/>
    <property type="match status" value="2"/>
</dbReference>
<organism evidence="2 3">
    <name type="scientific">Flavihumibacter stibioxidans</name>
    <dbReference type="NCBI Taxonomy" id="1834163"/>
    <lineage>
        <taxon>Bacteria</taxon>
        <taxon>Pseudomonadati</taxon>
        <taxon>Bacteroidota</taxon>
        <taxon>Chitinophagia</taxon>
        <taxon>Chitinophagales</taxon>
        <taxon>Chitinophagaceae</taxon>
        <taxon>Flavihumibacter</taxon>
    </lineage>
</organism>
<evidence type="ECO:0008006" key="4">
    <source>
        <dbReference type="Google" id="ProtNLM"/>
    </source>
</evidence>
<dbReference type="EMBL" id="MBUA01000001">
    <property type="protein sequence ID" value="MBC6490123.1"/>
    <property type="molecule type" value="Genomic_DNA"/>
</dbReference>
<proteinExistence type="predicted"/>
<dbReference type="Proteomes" id="UP000765802">
    <property type="component" value="Unassembled WGS sequence"/>
</dbReference>
<comment type="caution">
    <text evidence="2">The sequence shown here is derived from an EMBL/GenBank/DDBJ whole genome shotgun (WGS) entry which is preliminary data.</text>
</comment>
<sequence>MKKAFVIFPGIFFCIAWLTYCNSNKAKRFTDDKSAEGYLLAKQYCISCHLLPEPELLNKTTWANFVLPKMSEMVGYRHLGMNHYVQTSNEPALKPDQWDKIIHYYLSEAPSEPLKRSAPSPKIKMGLKFFEPVIPSFSTEHPVTTMVKIDTGSRLIYWGDGLSGQLYKTRGNSVVIDSVPVGTGISQLLIRNNELLALTMGVLVPSDLKLGELRSIDGKMGKANILLDSLQRPVQASISDLNGDGREDLIMCEFGNLSGQLCWYEKKETGGYTRHILRQLPGAIRNVVEDFDKDGRPDIMALMAQGDEGIFIYYNQGNGKFREERILQFPPAYGSNYFELADMNGDGFSDIVATNGDNGDYPPILKAYHGIRIYLNDGKYRFKEQLFLPMNGAGKAIANDFDGDGDMDIASISFFPDRAATPEEGFVFWENNGDLDFSPYSFKEVTYGNWITMDAGDVEGDGDIDLIIGSADFGMGDAIAPAKTGNSTPSFIILYNKTR</sequence>
<dbReference type="InterPro" id="IPR036909">
    <property type="entry name" value="Cyt_c-like_dom_sf"/>
</dbReference>
<dbReference type="SUPFAM" id="SSF69318">
    <property type="entry name" value="Integrin alpha N-terminal domain"/>
    <property type="match status" value="1"/>
</dbReference>
<keyword evidence="3" id="KW-1185">Reference proteome</keyword>
<evidence type="ECO:0000256" key="1">
    <source>
        <dbReference type="ARBA" id="ARBA00022729"/>
    </source>
</evidence>
<evidence type="ECO:0000313" key="2">
    <source>
        <dbReference type="EMBL" id="MBC6490123.1"/>
    </source>
</evidence>
<protein>
    <recommendedName>
        <fullName evidence="4">Repeat domain-containing protein</fullName>
    </recommendedName>
</protein>
<name>A0ABR7M538_9BACT</name>
<dbReference type="InterPro" id="IPR028994">
    <property type="entry name" value="Integrin_alpha_N"/>
</dbReference>
<reference evidence="2 3" key="1">
    <citation type="submission" date="2016-07" db="EMBL/GenBank/DDBJ databases">
        <title>Genome analysis of Flavihumibacter stibioxidans YS-17.</title>
        <authorList>
            <person name="Shi K."/>
            <person name="Han Y."/>
            <person name="Wang G."/>
        </authorList>
    </citation>
    <scope>NUCLEOTIDE SEQUENCE [LARGE SCALE GENOMIC DNA]</scope>
    <source>
        <strain evidence="2 3">YS-17</strain>
    </source>
</reference>
<dbReference type="SUPFAM" id="SSF46626">
    <property type="entry name" value="Cytochrome c"/>
    <property type="match status" value="1"/>
</dbReference>
<dbReference type="PANTHER" id="PTHR45460">
    <property type="entry name" value="SIMILAR TO CYSTEINE PROTEINASE"/>
    <property type="match status" value="1"/>
</dbReference>
<dbReference type="RefSeq" id="WP_187255447.1">
    <property type="nucleotide sequence ID" value="NZ_JBHULF010000006.1"/>
</dbReference>